<dbReference type="Proteomes" id="UP000799436">
    <property type="component" value="Unassembled WGS sequence"/>
</dbReference>
<organism evidence="2 3">
    <name type="scientific">Teratosphaeria nubilosa</name>
    <dbReference type="NCBI Taxonomy" id="161662"/>
    <lineage>
        <taxon>Eukaryota</taxon>
        <taxon>Fungi</taxon>
        <taxon>Dikarya</taxon>
        <taxon>Ascomycota</taxon>
        <taxon>Pezizomycotina</taxon>
        <taxon>Dothideomycetes</taxon>
        <taxon>Dothideomycetidae</taxon>
        <taxon>Mycosphaerellales</taxon>
        <taxon>Teratosphaeriaceae</taxon>
        <taxon>Teratosphaeria</taxon>
    </lineage>
</organism>
<name>A0A6G1L7M8_9PEZI</name>
<accession>A0A6G1L7M8</accession>
<feature type="compositionally biased region" description="Polar residues" evidence="1">
    <location>
        <begin position="100"/>
        <end position="124"/>
    </location>
</feature>
<dbReference type="AlphaFoldDB" id="A0A6G1L7M8"/>
<keyword evidence="3" id="KW-1185">Reference proteome</keyword>
<evidence type="ECO:0000313" key="3">
    <source>
        <dbReference type="Proteomes" id="UP000799436"/>
    </source>
</evidence>
<reference evidence="2" key="1">
    <citation type="journal article" date="2020" name="Stud. Mycol.">
        <title>101 Dothideomycetes genomes: a test case for predicting lifestyles and emergence of pathogens.</title>
        <authorList>
            <person name="Haridas S."/>
            <person name="Albert R."/>
            <person name="Binder M."/>
            <person name="Bloem J."/>
            <person name="Labutti K."/>
            <person name="Salamov A."/>
            <person name="Andreopoulos B."/>
            <person name="Baker S."/>
            <person name="Barry K."/>
            <person name="Bills G."/>
            <person name="Bluhm B."/>
            <person name="Cannon C."/>
            <person name="Castanera R."/>
            <person name="Culley D."/>
            <person name="Daum C."/>
            <person name="Ezra D."/>
            <person name="Gonzalez J."/>
            <person name="Henrissat B."/>
            <person name="Kuo A."/>
            <person name="Liang C."/>
            <person name="Lipzen A."/>
            <person name="Lutzoni F."/>
            <person name="Magnuson J."/>
            <person name="Mondo S."/>
            <person name="Nolan M."/>
            <person name="Ohm R."/>
            <person name="Pangilinan J."/>
            <person name="Park H.-J."/>
            <person name="Ramirez L."/>
            <person name="Alfaro M."/>
            <person name="Sun H."/>
            <person name="Tritt A."/>
            <person name="Yoshinaga Y."/>
            <person name="Zwiers L.-H."/>
            <person name="Turgeon B."/>
            <person name="Goodwin S."/>
            <person name="Spatafora J."/>
            <person name="Crous P."/>
            <person name="Grigoriev I."/>
        </authorList>
    </citation>
    <scope>NUCLEOTIDE SEQUENCE</scope>
    <source>
        <strain evidence="2">CBS 116005</strain>
    </source>
</reference>
<protein>
    <submittedName>
        <fullName evidence="2">Uncharacterized protein</fullName>
    </submittedName>
</protein>
<feature type="region of interest" description="Disordered" evidence="1">
    <location>
        <begin position="95"/>
        <end position="124"/>
    </location>
</feature>
<gene>
    <name evidence="2" type="ORF">EJ03DRAFT_111145</name>
</gene>
<proteinExistence type="predicted"/>
<dbReference type="EMBL" id="ML995839">
    <property type="protein sequence ID" value="KAF2768941.1"/>
    <property type="molecule type" value="Genomic_DNA"/>
</dbReference>
<evidence type="ECO:0000256" key="1">
    <source>
        <dbReference type="SAM" id="MobiDB-lite"/>
    </source>
</evidence>
<evidence type="ECO:0000313" key="2">
    <source>
        <dbReference type="EMBL" id="KAF2768941.1"/>
    </source>
</evidence>
<sequence>MLIRACAVASCIHLLPAGYPSYSYSLSSLRSAAGSETCPPLRPRTFRPRCSKCSTPKCPVTVPSTIEDDFHTAFSQRLLMHEHWNIQYNAAVWLKPPPSHQNGQHATPMNAQLSSAQRPVQPKT</sequence>